<protein>
    <submittedName>
        <fullName evidence="1">Putative UDP-rhamnose:rhamnosyltransferase 1</fullName>
    </submittedName>
</protein>
<keyword evidence="2" id="KW-1185">Reference proteome</keyword>
<evidence type="ECO:0000313" key="1">
    <source>
        <dbReference type="EMBL" id="KAF7826086.1"/>
    </source>
</evidence>
<dbReference type="EMBL" id="JAAIUW010000006">
    <property type="protein sequence ID" value="KAF7826086.1"/>
    <property type="molecule type" value="Genomic_DNA"/>
</dbReference>
<comment type="caution">
    <text evidence="1">The sequence shown here is derived from an EMBL/GenBank/DDBJ whole genome shotgun (WGS) entry which is preliminary data.</text>
</comment>
<proteinExistence type="predicted"/>
<dbReference type="SUPFAM" id="SSF53756">
    <property type="entry name" value="UDP-Glycosyltransferase/glycogen phosphorylase"/>
    <property type="match status" value="1"/>
</dbReference>
<dbReference type="GO" id="GO:0016740">
    <property type="term" value="F:transferase activity"/>
    <property type="evidence" value="ECO:0007669"/>
    <property type="project" value="UniProtKB-KW"/>
</dbReference>
<dbReference type="AlphaFoldDB" id="A0A834WNS7"/>
<dbReference type="Proteomes" id="UP000634136">
    <property type="component" value="Unassembled WGS sequence"/>
</dbReference>
<gene>
    <name evidence="1" type="ORF">G2W53_017250</name>
</gene>
<name>A0A834WNS7_9FABA</name>
<sequence>MPELQNGDLAYDLLQYPFQKLVEDESPDWIIIDFMPCKTTPNSSIALNKWTDEFVGFGSECKEELGFMRYIAYGLELSEFPFLWSLRELD</sequence>
<evidence type="ECO:0000313" key="2">
    <source>
        <dbReference type="Proteomes" id="UP000634136"/>
    </source>
</evidence>
<reference evidence="1" key="1">
    <citation type="submission" date="2020-09" db="EMBL/GenBank/DDBJ databases">
        <title>Genome-Enabled Discovery of Anthraquinone Biosynthesis in Senna tora.</title>
        <authorList>
            <person name="Kang S.-H."/>
            <person name="Pandey R.P."/>
            <person name="Lee C.-M."/>
            <person name="Sim J.-S."/>
            <person name="Jeong J.-T."/>
            <person name="Choi B.-S."/>
            <person name="Jung M."/>
            <person name="Ginzburg D."/>
            <person name="Zhao K."/>
            <person name="Won S.Y."/>
            <person name="Oh T.-J."/>
            <person name="Yu Y."/>
            <person name="Kim N.-H."/>
            <person name="Lee O.R."/>
            <person name="Lee T.-H."/>
            <person name="Bashyal P."/>
            <person name="Kim T.-S."/>
            <person name="Lee W.-H."/>
            <person name="Kawkins C."/>
            <person name="Kim C.-K."/>
            <person name="Kim J.S."/>
            <person name="Ahn B.O."/>
            <person name="Rhee S.Y."/>
            <person name="Sohng J.K."/>
        </authorList>
    </citation>
    <scope>NUCLEOTIDE SEQUENCE</scope>
    <source>
        <tissue evidence="1">Leaf</tissue>
    </source>
</reference>
<accession>A0A834WNS7</accession>
<keyword evidence="1" id="KW-0808">Transferase</keyword>
<organism evidence="1 2">
    <name type="scientific">Senna tora</name>
    <dbReference type="NCBI Taxonomy" id="362788"/>
    <lineage>
        <taxon>Eukaryota</taxon>
        <taxon>Viridiplantae</taxon>
        <taxon>Streptophyta</taxon>
        <taxon>Embryophyta</taxon>
        <taxon>Tracheophyta</taxon>
        <taxon>Spermatophyta</taxon>
        <taxon>Magnoliopsida</taxon>
        <taxon>eudicotyledons</taxon>
        <taxon>Gunneridae</taxon>
        <taxon>Pentapetalae</taxon>
        <taxon>rosids</taxon>
        <taxon>fabids</taxon>
        <taxon>Fabales</taxon>
        <taxon>Fabaceae</taxon>
        <taxon>Caesalpinioideae</taxon>
        <taxon>Cassia clade</taxon>
        <taxon>Senna</taxon>
    </lineage>
</organism>